<dbReference type="EMBL" id="JBHSLC010000030">
    <property type="protein sequence ID" value="MFC5356486.1"/>
    <property type="molecule type" value="Genomic_DNA"/>
</dbReference>
<dbReference type="InterPro" id="IPR023346">
    <property type="entry name" value="Lysozyme-like_dom_sf"/>
</dbReference>
<protein>
    <submittedName>
        <fullName evidence="3">Glycoside hydrolase family 108 protein</fullName>
    </submittedName>
</protein>
<evidence type="ECO:0000313" key="3">
    <source>
        <dbReference type="EMBL" id="MFC5356486.1"/>
    </source>
</evidence>
<dbReference type="Gene3D" id="1.20.141.10">
    <property type="entry name" value="Chitosanase, subunit A, domain 1"/>
    <property type="match status" value="1"/>
</dbReference>
<evidence type="ECO:0000259" key="1">
    <source>
        <dbReference type="Pfam" id="PF05838"/>
    </source>
</evidence>
<keyword evidence="3" id="KW-0378">Hydrolase</keyword>
<feature type="domain" description="Peptidoglycan binding" evidence="2">
    <location>
        <begin position="89"/>
        <end position="150"/>
    </location>
</feature>
<name>A0ABW0G6N3_9PROT</name>
<dbReference type="SUPFAM" id="SSF53955">
    <property type="entry name" value="Lysozyme-like"/>
    <property type="match status" value="1"/>
</dbReference>
<keyword evidence="4" id="KW-1185">Reference proteome</keyword>
<dbReference type="RefSeq" id="WP_376996079.1">
    <property type="nucleotide sequence ID" value="NZ_JBHSLC010000030.1"/>
</dbReference>
<dbReference type="Pfam" id="PF05838">
    <property type="entry name" value="Glyco_hydro_108"/>
    <property type="match status" value="1"/>
</dbReference>
<reference evidence="4" key="1">
    <citation type="journal article" date="2019" name="Int. J. Syst. Evol. Microbiol.">
        <title>The Global Catalogue of Microorganisms (GCM) 10K type strain sequencing project: providing services to taxonomists for standard genome sequencing and annotation.</title>
        <authorList>
            <consortium name="The Broad Institute Genomics Platform"/>
            <consortium name="The Broad Institute Genome Sequencing Center for Infectious Disease"/>
            <person name="Wu L."/>
            <person name="Ma J."/>
        </authorList>
    </citation>
    <scope>NUCLEOTIDE SEQUENCE [LARGE SCALE GENOMIC DNA]</scope>
    <source>
        <strain evidence="4">CCUG 58760</strain>
    </source>
</reference>
<dbReference type="InterPro" id="IPR018537">
    <property type="entry name" value="Peptidoglycan-bd_3"/>
</dbReference>
<dbReference type="Proteomes" id="UP001596166">
    <property type="component" value="Unassembled WGS sequence"/>
</dbReference>
<gene>
    <name evidence="3" type="ORF">ACFPMG_15850</name>
</gene>
<dbReference type="CDD" id="cd13926">
    <property type="entry name" value="N-acetylmuramidase_GH108"/>
    <property type="match status" value="1"/>
</dbReference>
<proteinExistence type="predicted"/>
<organism evidence="3 4">
    <name type="scientific">Azospirillum himalayense</name>
    <dbReference type="NCBI Taxonomy" id="654847"/>
    <lineage>
        <taxon>Bacteria</taxon>
        <taxon>Pseudomonadati</taxon>
        <taxon>Pseudomonadota</taxon>
        <taxon>Alphaproteobacteria</taxon>
        <taxon>Rhodospirillales</taxon>
        <taxon>Azospirillaceae</taxon>
        <taxon>Azospirillum</taxon>
    </lineage>
</organism>
<comment type="caution">
    <text evidence="3">The sequence shown here is derived from an EMBL/GenBank/DDBJ whole genome shotgun (WGS) entry which is preliminary data.</text>
</comment>
<evidence type="ECO:0000313" key="4">
    <source>
        <dbReference type="Proteomes" id="UP001596166"/>
    </source>
</evidence>
<feature type="domain" description="TtsA-like Glycoside hydrolase family 108" evidence="1">
    <location>
        <begin position="10"/>
        <end position="85"/>
    </location>
</feature>
<sequence>MPSTFDMALAFVLTREGGYTNDPRDPGGETSFGISKAAYPGIDIKGLTRDGAAAIYRRDYWDRAGCGNLPAGVALFHFDTAVNQGPGTAAKFLQLAAGVEADGKIGPKTLAAVQRAKPTDLLTEYAARRADHYARLPHFPTYGLGWMRRLCACLVLAIAT</sequence>
<dbReference type="InterPro" id="IPR008565">
    <property type="entry name" value="TtsA-like_GH18_dom"/>
</dbReference>
<accession>A0ABW0G6N3</accession>
<dbReference type="Pfam" id="PF09374">
    <property type="entry name" value="PG_binding_3"/>
    <property type="match status" value="1"/>
</dbReference>
<dbReference type="GO" id="GO:0016787">
    <property type="term" value="F:hydrolase activity"/>
    <property type="evidence" value="ECO:0007669"/>
    <property type="project" value="UniProtKB-KW"/>
</dbReference>
<evidence type="ECO:0000259" key="2">
    <source>
        <dbReference type="Pfam" id="PF09374"/>
    </source>
</evidence>